<keyword evidence="4 7" id="KW-0560">Oxidoreductase</keyword>
<keyword evidence="9" id="KW-1185">Reference proteome</keyword>
<evidence type="ECO:0000256" key="6">
    <source>
        <dbReference type="ARBA" id="ARBA00023033"/>
    </source>
</evidence>
<evidence type="ECO:0000256" key="3">
    <source>
        <dbReference type="ARBA" id="ARBA00022723"/>
    </source>
</evidence>
<dbReference type="InterPro" id="IPR002397">
    <property type="entry name" value="Cyt_P450_B"/>
</dbReference>
<dbReference type="PANTHER" id="PTHR46696:SF1">
    <property type="entry name" value="CYTOCHROME P450 YJIB-RELATED"/>
    <property type="match status" value="1"/>
</dbReference>
<dbReference type="GO" id="GO:0004497">
    <property type="term" value="F:monooxygenase activity"/>
    <property type="evidence" value="ECO:0007669"/>
    <property type="project" value="UniProtKB-KW"/>
</dbReference>
<evidence type="ECO:0000256" key="7">
    <source>
        <dbReference type="RuleBase" id="RU000461"/>
    </source>
</evidence>
<evidence type="ECO:0000313" key="9">
    <source>
        <dbReference type="Proteomes" id="UP000053681"/>
    </source>
</evidence>
<dbReference type="EMBL" id="LNQP01000063">
    <property type="protein sequence ID" value="KSU86846.1"/>
    <property type="molecule type" value="Genomic_DNA"/>
</dbReference>
<dbReference type="Gene3D" id="1.10.630.10">
    <property type="entry name" value="Cytochrome P450"/>
    <property type="match status" value="1"/>
</dbReference>
<keyword evidence="5 7" id="KW-0408">Iron</keyword>
<dbReference type="InterPro" id="IPR001128">
    <property type="entry name" value="Cyt_P450"/>
</dbReference>
<dbReference type="GO" id="GO:0005506">
    <property type="term" value="F:iron ion binding"/>
    <property type="evidence" value="ECO:0007669"/>
    <property type="project" value="InterPro"/>
</dbReference>
<reference evidence="8 9" key="1">
    <citation type="submission" date="2015-11" db="EMBL/GenBank/DDBJ databases">
        <title>Bacillus caseinolyticus sp nov.</title>
        <authorList>
            <person name="Dastager S.G."/>
            <person name="Mawlankar R."/>
        </authorList>
    </citation>
    <scope>NUCLEOTIDE SEQUENCE [LARGE SCALE GENOMIC DNA]</scope>
    <source>
        <strain evidence="8 9">SGD-V-76</strain>
    </source>
</reference>
<evidence type="ECO:0000256" key="5">
    <source>
        <dbReference type="ARBA" id="ARBA00023004"/>
    </source>
</evidence>
<dbReference type="Proteomes" id="UP000053681">
    <property type="component" value="Unassembled WGS sequence"/>
</dbReference>
<keyword evidence="3 7" id="KW-0479">Metal-binding</keyword>
<keyword evidence="2 7" id="KW-0349">Heme</keyword>
<evidence type="ECO:0000256" key="4">
    <source>
        <dbReference type="ARBA" id="ARBA00023002"/>
    </source>
</evidence>
<accession>A0A0V8JIH9</accession>
<keyword evidence="6 7" id="KW-0503">Monooxygenase</keyword>
<evidence type="ECO:0000256" key="2">
    <source>
        <dbReference type="ARBA" id="ARBA00022617"/>
    </source>
</evidence>
<protein>
    <recommendedName>
        <fullName evidence="10">Cytochrome P450</fullName>
    </recommendedName>
</protein>
<dbReference type="RefSeq" id="WP_062687156.1">
    <property type="nucleotide sequence ID" value="NZ_KQ758678.1"/>
</dbReference>
<dbReference type="GO" id="GO:0020037">
    <property type="term" value="F:heme binding"/>
    <property type="evidence" value="ECO:0007669"/>
    <property type="project" value="InterPro"/>
</dbReference>
<dbReference type="SUPFAM" id="SSF48264">
    <property type="entry name" value="Cytochrome P450"/>
    <property type="match status" value="1"/>
</dbReference>
<name>A0A0V8JIH9_9BACI</name>
<dbReference type="Pfam" id="PF00067">
    <property type="entry name" value="p450"/>
    <property type="match status" value="2"/>
</dbReference>
<evidence type="ECO:0008006" key="10">
    <source>
        <dbReference type="Google" id="ProtNLM"/>
    </source>
</evidence>
<gene>
    <name evidence="8" type="ORF">AS180_16315</name>
</gene>
<evidence type="ECO:0000256" key="1">
    <source>
        <dbReference type="ARBA" id="ARBA00010617"/>
    </source>
</evidence>
<comment type="similarity">
    <text evidence="1 7">Belongs to the cytochrome P450 family.</text>
</comment>
<dbReference type="FunFam" id="1.10.630.10:FF:000018">
    <property type="entry name" value="Cytochrome P450 monooxygenase"/>
    <property type="match status" value="1"/>
</dbReference>
<dbReference type="InterPro" id="IPR036396">
    <property type="entry name" value="Cyt_P450_sf"/>
</dbReference>
<dbReference type="GO" id="GO:0016705">
    <property type="term" value="F:oxidoreductase activity, acting on paired donors, with incorporation or reduction of molecular oxygen"/>
    <property type="evidence" value="ECO:0007669"/>
    <property type="project" value="InterPro"/>
</dbReference>
<dbReference type="AlphaFoldDB" id="A0A0V8JIH9"/>
<dbReference type="CDD" id="cd20625">
    <property type="entry name" value="CYP164-like"/>
    <property type="match status" value="1"/>
</dbReference>
<dbReference type="InterPro" id="IPR017972">
    <property type="entry name" value="Cyt_P450_CS"/>
</dbReference>
<dbReference type="PRINTS" id="PR00359">
    <property type="entry name" value="BP450"/>
</dbReference>
<dbReference type="PANTHER" id="PTHR46696">
    <property type="entry name" value="P450, PUTATIVE (EUROFUNG)-RELATED"/>
    <property type="match status" value="1"/>
</dbReference>
<comment type="caution">
    <text evidence="8">The sequence shown here is derived from an EMBL/GenBank/DDBJ whole genome shotgun (WGS) entry which is preliminary data.</text>
</comment>
<organism evidence="8 9">
    <name type="scientific">Priestia veravalensis</name>
    <dbReference type="NCBI Taxonomy" id="1414648"/>
    <lineage>
        <taxon>Bacteria</taxon>
        <taxon>Bacillati</taxon>
        <taxon>Bacillota</taxon>
        <taxon>Bacilli</taxon>
        <taxon>Bacillales</taxon>
        <taxon>Bacillaceae</taxon>
        <taxon>Priestia</taxon>
    </lineage>
</organism>
<proteinExistence type="inferred from homology"/>
<evidence type="ECO:0000313" key="8">
    <source>
        <dbReference type="EMBL" id="KSU86846.1"/>
    </source>
</evidence>
<sequence length="408" mass="46498">MTTTLQKEWKIEDFDPRWPEFAKNPYPFYERLRDESPVHYLKEMKLWLVTGYEEASTILMNPNFGKKMPEGYPSYVQQPPEKYKKLNELPDNMLDLDPPDHTRIRNLVAKPFTPKAIASLRPDIEKLVNSLLDKAEEKGEMDIVADLASPIPAIVIATMLGVPLDDVDNFREWTTDLVRSFDATQGPEAREKGYEAKLNLLNYFETLVEQRRHNPADDLISELIAIEEKGDKLAKDELLSMCILLLFAGYETTVNLIAVGARNLILNNDQLQLLLSDPSLIKTAVEELMRYETPVQRIGYYTQVDTKIGEKELKKGEPVLVAVGGANRDKKIFENADKLDITRSPNPHLGFGKGKHFCLGAFLARLEAEIAYTTLFTRFPNIRLLDQEGDWAPNTAHRRLLTLPVSLK</sequence>
<dbReference type="PROSITE" id="PS00086">
    <property type="entry name" value="CYTOCHROME_P450"/>
    <property type="match status" value="1"/>
</dbReference>